<proteinExistence type="predicted"/>
<dbReference type="AlphaFoldDB" id="A0A7C9TNY3"/>
<dbReference type="Proteomes" id="UP000484255">
    <property type="component" value="Unassembled WGS sequence"/>
</dbReference>
<name>A0A7C9TNY3_9BURK</name>
<evidence type="ECO:0000313" key="2">
    <source>
        <dbReference type="EMBL" id="NDY92986.1"/>
    </source>
</evidence>
<dbReference type="Gene3D" id="2.60.120.1190">
    <property type="match status" value="1"/>
</dbReference>
<dbReference type="SUPFAM" id="SSF49785">
    <property type="entry name" value="Galactose-binding domain-like"/>
    <property type="match status" value="1"/>
</dbReference>
<feature type="domain" description="Ice-binding protein C-terminal" evidence="1">
    <location>
        <begin position="198"/>
        <end position="220"/>
    </location>
</feature>
<comment type="caution">
    <text evidence="2">The sequence shown here is derived from an EMBL/GenBank/DDBJ whole genome shotgun (WGS) entry which is preliminary data.</text>
</comment>
<dbReference type="InterPro" id="IPR013424">
    <property type="entry name" value="Ice-binding_C"/>
</dbReference>
<keyword evidence="3" id="KW-1185">Reference proteome</keyword>
<dbReference type="InterPro" id="IPR008979">
    <property type="entry name" value="Galactose-bd-like_sf"/>
</dbReference>
<dbReference type="EMBL" id="JAAGOH010000025">
    <property type="protein sequence ID" value="NDY92986.1"/>
    <property type="molecule type" value="Genomic_DNA"/>
</dbReference>
<sequence length="224" mass="23411">MPLLTHPLTPWPLLAGLLLPMTGHALAPIAVQSYSGPDGPYGFYGYDDQTYSGSRAGGLLSGGTGDLTDGVVGGSVGSGYWNWSPYVMWDGVSPVLTLDLGTEHLVQSVQTSLIAYPSAAVYIPTEARLRFSTNGVDYGPEIVRTFSAAERALGNDATPTYELLSSGAASGRYLQLTLVSAGRWTGLSEVTLLGSAAAVPEPTPLALLAAGLSLLAWRRRRPAG</sequence>
<dbReference type="Pfam" id="PF07589">
    <property type="entry name" value="PEP-CTERM"/>
    <property type="match status" value="1"/>
</dbReference>
<evidence type="ECO:0000313" key="3">
    <source>
        <dbReference type="Proteomes" id="UP000484255"/>
    </source>
</evidence>
<protein>
    <submittedName>
        <fullName evidence="2">PEP-CTERM sorting domain-containing protein</fullName>
    </submittedName>
</protein>
<dbReference type="NCBIfam" id="TIGR02595">
    <property type="entry name" value="PEP_CTERM"/>
    <property type="match status" value="1"/>
</dbReference>
<gene>
    <name evidence="2" type="ORF">G3A44_17475</name>
</gene>
<evidence type="ECO:0000259" key="1">
    <source>
        <dbReference type="Pfam" id="PF07589"/>
    </source>
</evidence>
<dbReference type="RefSeq" id="WP_163459038.1">
    <property type="nucleotide sequence ID" value="NZ_JAAGOH010000025.1"/>
</dbReference>
<reference evidence="2 3" key="1">
    <citation type="submission" date="2020-02" db="EMBL/GenBank/DDBJ databases">
        <title>Ideonella bacterium strain TBM-1.</title>
        <authorList>
            <person name="Chen W.-M."/>
        </authorList>
    </citation>
    <scope>NUCLEOTIDE SEQUENCE [LARGE SCALE GENOMIC DNA]</scope>
    <source>
        <strain evidence="2 3">TBM-1</strain>
    </source>
</reference>
<accession>A0A7C9TNY3</accession>
<organism evidence="2 3">
    <name type="scientific">Ideonella livida</name>
    <dbReference type="NCBI Taxonomy" id="2707176"/>
    <lineage>
        <taxon>Bacteria</taxon>
        <taxon>Pseudomonadati</taxon>
        <taxon>Pseudomonadota</taxon>
        <taxon>Betaproteobacteria</taxon>
        <taxon>Burkholderiales</taxon>
        <taxon>Sphaerotilaceae</taxon>
        <taxon>Ideonella</taxon>
    </lineage>
</organism>